<dbReference type="InterPro" id="IPR010642">
    <property type="entry name" value="Invasion_prot_B"/>
</dbReference>
<dbReference type="Gene3D" id="2.60.40.1880">
    <property type="entry name" value="Invasion associated locus B (IalB) protein"/>
    <property type="match status" value="1"/>
</dbReference>
<organism evidence="2 3">
    <name type="scientific">Limoniibacter endophyticus</name>
    <dbReference type="NCBI Taxonomy" id="1565040"/>
    <lineage>
        <taxon>Bacteria</taxon>
        <taxon>Pseudomonadati</taxon>
        <taxon>Pseudomonadota</taxon>
        <taxon>Alphaproteobacteria</taxon>
        <taxon>Hyphomicrobiales</taxon>
        <taxon>Bartonellaceae</taxon>
        <taxon>Limoniibacter</taxon>
    </lineage>
</organism>
<evidence type="ECO:0000313" key="2">
    <source>
        <dbReference type="EMBL" id="GHC74116.1"/>
    </source>
</evidence>
<keyword evidence="1" id="KW-0732">Signal</keyword>
<dbReference type="AlphaFoldDB" id="A0A8J3GHT8"/>
<dbReference type="Pfam" id="PF06776">
    <property type="entry name" value="IalB"/>
    <property type="match status" value="1"/>
</dbReference>
<feature type="chain" id="PRO_5035166717" evidence="1">
    <location>
        <begin position="25"/>
        <end position="170"/>
    </location>
</feature>
<protein>
    <submittedName>
        <fullName evidence="2">Uncharacterized protein</fullName>
    </submittedName>
</protein>
<name>A0A8J3GHT8_9HYPH</name>
<dbReference type="Proteomes" id="UP000641137">
    <property type="component" value="Unassembled WGS sequence"/>
</dbReference>
<evidence type="ECO:0000256" key="1">
    <source>
        <dbReference type="SAM" id="SignalP"/>
    </source>
</evidence>
<reference evidence="2" key="1">
    <citation type="journal article" date="2014" name="Int. J. Syst. Evol. Microbiol.">
        <title>Complete genome sequence of Corynebacterium casei LMG S-19264T (=DSM 44701T), isolated from a smear-ripened cheese.</title>
        <authorList>
            <consortium name="US DOE Joint Genome Institute (JGI-PGF)"/>
            <person name="Walter F."/>
            <person name="Albersmeier A."/>
            <person name="Kalinowski J."/>
            <person name="Ruckert C."/>
        </authorList>
    </citation>
    <scope>NUCLEOTIDE SEQUENCE</scope>
    <source>
        <strain evidence="2">KCTC 42097</strain>
    </source>
</reference>
<reference evidence="2" key="2">
    <citation type="submission" date="2020-09" db="EMBL/GenBank/DDBJ databases">
        <authorList>
            <person name="Sun Q."/>
            <person name="Kim S."/>
        </authorList>
    </citation>
    <scope>NUCLEOTIDE SEQUENCE</scope>
    <source>
        <strain evidence="2">KCTC 42097</strain>
    </source>
</reference>
<proteinExistence type="predicted"/>
<feature type="signal peptide" evidence="1">
    <location>
        <begin position="1"/>
        <end position="24"/>
    </location>
</feature>
<dbReference type="InterPro" id="IPR038696">
    <property type="entry name" value="IalB_sf"/>
</dbReference>
<evidence type="ECO:0000313" key="3">
    <source>
        <dbReference type="Proteomes" id="UP000641137"/>
    </source>
</evidence>
<sequence>MMRGFGFSTIGLAVSILVATPALAQQASRLSTHNDWGSYAYTNEQRQKVCYVLSMPVDKQPSSLDHGDIYFLVTQKPGQASAFEPQFSAGYDMQENSKVTVRIGDRSFSLFVRGRSAWLENPAEEPQMIAAMRGGADMAIAAKSGRGNDTSYKFSLRGISAALASIQNCK</sequence>
<comment type="caution">
    <text evidence="2">The sequence shown here is derived from an EMBL/GenBank/DDBJ whole genome shotgun (WGS) entry which is preliminary data.</text>
</comment>
<gene>
    <name evidence="2" type="ORF">GCM10010136_22970</name>
</gene>
<keyword evidence="3" id="KW-1185">Reference proteome</keyword>
<accession>A0A8J3GHT8</accession>
<dbReference type="EMBL" id="BMZO01000007">
    <property type="protein sequence ID" value="GHC74116.1"/>
    <property type="molecule type" value="Genomic_DNA"/>
</dbReference>